<comment type="similarity">
    <text evidence="1">Belongs to the UPF0270 family.</text>
</comment>
<dbReference type="InterPro" id="IPR010648">
    <property type="entry name" value="UPF0270"/>
</dbReference>
<sequence length="92" mass="10142">MSDFHSAPPEYDDEEAGVIEIPYQGLSKDALAGIVQEFASRDGTDYGEFECSLADKISQIEGQLKTGHLTLLFDPVSQSCQIVNSRDWKSNT</sequence>
<dbReference type="STRING" id="698738.OLEAN_C13260"/>
<dbReference type="Gene3D" id="1.10.10.610">
    <property type="entry name" value="YehU-like"/>
    <property type="match status" value="1"/>
</dbReference>
<evidence type="ECO:0008006" key="4">
    <source>
        <dbReference type="Google" id="ProtNLM"/>
    </source>
</evidence>
<evidence type="ECO:0000313" key="2">
    <source>
        <dbReference type="EMBL" id="CCK75502.1"/>
    </source>
</evidence>
<accession>R4YLI0</accession>
<dbReference type="SUPFAM" id="SSF118001">
    <property type="entry name" value="YehU-like"/>
    <property type="match status" value="1"/>
</dbReference>
<dbReference type="InterPro" id="IPR036685">
    <property type="entry name" value="YehU-like_sf"/>
</dbReference>
<protein>
    <recommendedName>
        <fullName evidence="4">Cytoplasmic protein</fullName>
    </recommendedName>
</protein>
<dbReference type="HOGENOM" id="CLU_186759_0_1_6"/>
<organism evidence="2 3">
    <name type="scientific">Oleispira antarctica RB-8</name>
    <dbReference type="NCBI Taxonomy" id="698738"/>
    <lineage>
        <taxon>Bacteria</taxon>
        <taxon>Pseudomonadati</taxon>
        <taxon>Pseudomonadota</taxon>
        <taxon>Gammaproteobacteria</taxon>
        <taxon>Oceanospirillales</taxon>
        <taxon>Oceanospirillaceae</taxon>
        <taxon>Oleispira</taxon>
    </lineage>
</organism>
<dbReference type="Pfam" id="PF06794">
    <property type="entry name" value="UPF0270"/>
    <property type="match status" value="1"/>
</dbReference>
<reference evidence="2 3" key="1">
    <citation type="journal article" date="2013" name="Nat. Commun.">
        <title>Genome sequence and functional genomic analysis of the oil-degrading bacterium Oleispira antarctica.</title>
        <authorList>
            <person name="Kube M."/>
            <person name="Chernikova T.N."/>
            <person name="Al-Ramahi Y."/>
            <person name="Beloqui A."/>
            <person name="Lopez-Cortez N."/>
            <person name="Guazzaroni M.E."/>
            <person name="Heipieper H.J."/>
            <person name="Klages S."/>
            <person name="Kotsyurbenko O.R."/>
            <person name="Langer I."/>
            <person name="Nechitaylo T.Y."/>
            <person name="Lunsdorf H."/>
            <person name="Fernandez M."/>
            <person name="Juarez S."/>
            <person name="Ciordia S."/>
            <person name="Singer A."/>
            <person name="Kagan O."/>
            <person name="Egorova O."/>
            <person name="Petit P.A."/>
            <person name="Stogios P."/>
            <person name="Kim Y."/>
            <person name="Tchigvintsev A."/>
            <person name="Flick R."/>
            <person name="Denaro R."/>
            <person name="Genovese M."/>
            <person name="Albar J.P."/>
            <person name="Reva O.N."/>
            <person name="Martinez-Gomariz M."/>
            <person name="Tran H."/>
            <person name="Ferrer M."/>
            <person name="Savchenko A."/>
            <person name="Yakunin A.F."/>
            <person name="Yakimov M.M."/>
            <person name="Golyshina O.V."/>
            <person name="Reinhardt R."/>
            <person name="Golyshin P.N."/>
        </authorList>
    </citation>
    <scope>NUCLEOTIDE SEQUENCE [LARGE SCALE GENOMIC DNA]</scope>
</reference>
<keyword evidence="3" id="KW-1185">Reference proteome</keyword>
<evidence type="ECO:0000256" key="1">
    <source>
        <dbReference type="ARBA" id="ARBA00006450"/>
    </source>
</evidence>
<gene>
    <name evidence="2" type="ORF">OLEAN_C13260</name>
</gene>
<dbReference type="OrthoDB" id="6120729at2"/>
<evidence type="ECO:0000313" key="3">
    <source>
        <dbReference type="Proteomes" id="UP000032749"/>
    </source>
</evidence>
<dbReference type="KEGG" id="oai:OLEAN_C13260"/>
<dbReference type="AlphaFoldDB" id="R4YLI0"/>
<name>R4YLI0_OLEAN</name>
<proteinExistence type="inferred from homology"/>
<dbReference type="EMBL" id="FO203512">
    <property type="protein sequence ID" value="CCK75502.1"/>
    <property type="molecule type" value="Genomic_DNA"/>
</dbReference>
<dbReference type="Proteomes" id="UP000032749">
    <property type="component" value="Chromosome"/>
</dbReference>